<proteinExistence type="predicted"/>
<evidence type="ECO:0000313" key="2">
    <source>
        <dbReference type="Proteomes" id="UP000001116"/>
    </source>
</evidence>
<name>A6WAP9_KINRD</name>
<gene>
    <name evidence="1" type="ordered locus">Krad_2408</name>
</gene>
<organism evidence="1 2">
    <name type="scientific">Kineococcus radiotolerans (strain ATCC BAA-149 / DSM 14245 / SRS30216)</name>
    <dbReference type="NCBI Taxonomy" id="266940"/>
    <lineage>
        <taxon>Bacteria</taxon>
        <taxon>Bacillati</taxon>
        <taxon>Actinomycetota</taxon>
        <taxon>Actinomycetes</taxon>
        <taxon>Kineosporiales</taxon>
        <taxon>Kineosporiaceae</taxon>
        <taxon>Kineococcus</taxon>
    </lineage>
</organism>
<evidence type="ECO:0000313" key="1">
    <source>
        <dbReference type="EMBL" id="ABS03888.1"/>
    </source>
</evidence>
<dbReference type="HOGENOM" id="CLU_1624911_0_0_11"/>
<dbReference type="RefSeq" id="WP_012087896.1">
    <property type="nucleotide sequence ID" value="NC_009664.2"/>
</dbReference>
<dbReference type="AlphaFoldDB" id="A6WAP9"/>
<reference evidence="2" key="1">
    <citation type="journal article" date="2008" name="PLoS ONE">
        <title>Survival in nuclear waste, extreme resistance, and potential applications gleaned from the genome sequence of Kineococcus radiotolerans SRS30216.</title>
        <authorList>
            <person name="Bagwell C.E."/>
            <person name="Bhat S."/>
            <person name="Hawkins G.M."/>
            <person name="Smith B.W."/>
            <person name="Biswas T."/>
            <person name="Hoover T.R."/>
            <person name="Saunders E."/>
            <person name="Han C.S."/>
            <person name="Tsodikov O.V."/>
            <person name="Shimkets L.J."/>
        </authorList>
    </citation>
    <scope>NUCLEOTIDE SEQUENCE [LARGE SCALE GENOMIC DNA]</scope>
    <source>
        <strain evidence="2">ATCC BAA-149 / DSM 14245 / SRS30216</strain>
    </source>
</reference>
<dbReference type="Proteomes" id="UP000001116">
    <property type="component" value="Chromosome"/>
</dbReference>
<dbReference type="KEGG" id="kra:Krad_2408"/>
<accession>A6WAP9</accession>
<protein>
    <submittedName>
        <fullName evidence="1">Uncharacterized protein</fullName>
    </submittedName>
</protein>
<keyword evidence="2" id="KW-1185">Reference proteome</keyword>
<sequence>MTTRRAPRPLLLTGTVVVGLAIAVLATRSAGADEPTVLLPPMPPGATLTATMLNADATNADTADSLQDVRTSLTATLPTSGHAFVVIDCAGPASSTIAVQHRDQRPWSPAAIVDGANHADGSCQPTSKRQAYALNGAPSEVVTLDITGGPVAAYRVVISDARP</sequence>
<dbReference type="EMBL" id="CP000750">
    <property type="protein sequence ID" value="ABS03888.1"/>
    <property type="molecule type" value="Genomic_DNA"/>
</dbReference>
<dbReference type="STRING" id="266940.Krad_2408"/>